<dbReference type="InterPro" id="IPR018511">
    <property type="entry name" value="Hemolysin-typ_Ca-bd_CS"/>
</dbReference>
<dbReference type="GO" id="GO:0005509">
    <property type="term" value="F:calcium ion binding"/>
    <property type="evidence" value="ECO:0007669"/>
    <property type="project" value="InterPro"/>
</dbReference>
<accession>A0A3D9X9J2</accession>
<dbReference type="Pfam" id="PF00353">
    <property type="entry name" value="HemolysinCabind"/>
    <property type="match status" value="3"/>
</dbReference>
<proteinExistence type="predicted"/>
<dbReference type="SUPFAM" id="SSF51120">
    <property type="entry name" value="beta-Roll"/>
    <property type="match status" value="2"/>
</dbReference>
<dbReference type="GO" id="GO:0005576">
    <property type="term" value="C:extracellular region"/>
    <property type="evidence" value="ECO:0007669"/>
    <property type="project" value="UniProtKB-SubCell"/>
</dbReference>
<evidence type="ECO:0000256" key="1">
    <source>
        <dbReference type="ARBA" id="ARBA00004613"/>
    </source>
</evidence>
<name>A0A3D9X9J2_PARVE</name>
<dbReference type="PANTHER" id="PTHR38340:SF1">
    <property type="entry name" value="S-LAYER PROTEIN"/>
    <property type="match status" value="1"/>
</dbReference>
<reference evidence="3 4" key="1">
    <citation type="submission" date="2018-08" db="EMBL/GenBank/DDBJ databases">
        <title>Genomic Encyclopedia of Archaeal and Bacterial Type Strains, Phase II (KMG-II): from individual species to whole genera.</title>
        <authorList>
            <person name="Goeker M."/>
        </authorList>
    </citation>
    <scope>NUCLEOTIDE SEQUENCE [LARGE SCALE GENOMIC DNA]</scope>
    <source>
        <strain evidence="3 4">DSM 17099</strain>
    </source>
</reference>
<dbReference type="PANTHER" id="PTHR38340">
    <property type="entry name" value="S-LAYER PROTEIN"/>
    <property type="match status" value="1"/>
</dbReference>
<dbReference type="InterPro" id="IPR050557">
    <property type="entry name" value="RTX_toxin/Mannuronan_C5-epim"/>
</dbReference>
<dbReference type="Proteomes" id="UP000256941">
    <property type="component" value="Unassembled WGS sequence"/>
</dbReference>
<evidence type="ECO:0000313" key="4">
    <source>
        <dbReference type="Proteomes" id="UP000256941"/>
    </source>
</evidence>
<dbReference type="RefSeq" id="WP_166435608.1">
    <property type="nucleotide sequence ID" value="NZ_CP038197.1"/>
</dbReference>
<protein>
    <submittedName>
        <fullName evidence="3">Hemolysin type calcium-binding protein</fullName>
    </submittedName>
</protein>
<dbReference type="EMBL" id="QTUJ01000004">
    <property type="protein sequence ID" value="REF67237.1"/>
    <property type="molecule type" value="Genomic_DNA"/>
</dbReference>
<evidence type="ECO:0000313" key="3">
    <source>
        <dbReference type="EMBL" id="REF67237.1"/>
    </source>
</evidence>
<keyword evidence="2" id="KW-0964">Secreted</keyword>
<evidence type="ECO:0000256" key="2">
    <source>
        <dbReference type="ARBA" id="ARBA00022525"/>
    </source>
</evidence>
<dbReference type="PRINTS" id="PR00313">
    <property type="entry name" value="CABNDNGRPT"/>
</dbReference>
<dbReference type="InterPro" id="IPR001343">
    <property type="entry name" value="Hemolysn_Ca-bd"/>
</dbReference>
<comment type="subcellular location">
    <subcellularLocation>
        <location evidence="1">Secreted</location>
    </subcellularLocation>
</comment>
<sequence>MATYTGTSGNDRITGGTGNDFILGSAGNDTIYGMDGADIIMGGAGNDWIMGGNGKDTIYGDGGDDVIIVNDVRDYYSLAGDDISGGSGEDTIAAEATTSSSLLAIKLGKVSWVEVLENRTNKELMVEGAGIIDVSSIGDYESAGGALGQIWGSSTNDTIYGFNFSWHSDTISGAAGNDLIHGMAGDDFLLGMAGNDTLSGGAGNDALAGYTGSDTFLFKYDSDEGNDRIMDFEGGTDRIQLTNTGGGVTFDDLVLTDVGADCRIDLAGGTSILIVGVGSAALDAGDFIFS</sequence>
<gene>
    <name evidence="3" type="ORF">BDD41_4258</name>
</gene>
<dbReference type="Gene3D" id="2.150.10.10">
    <property type="entry name" value="Serralysin-like metalloprotease, C-terminal"/>
    <property type="match status" value="1"/>
</dbReference>
<organism evidence="3 4">
    <name type="scientific">Paracoccus versutus</name>
    <name type="common">Thiobacillus versutus</name>
    <dbReference type="NCBI Taxonomy" id="34007"/>
    <lineage>
        <taxon>Bacteria</taxon>
        <taxon>Pseudomonadati</taxon>
        <taxon>Pseudomonadota</taxon>
        <taxon>Alphaproteobacteria</taxon>
        <taxon>Rhodobacterales</taxon>
        <taxon>Paracoccaceae</taxon>
        <taxon>Paracoccus</taxon>
    </lineage>
</organism>
<dbReference type="AlphaFoldDB" id="A0A3D9X9J2"/>
<comment type="caution">
    <text evidence="3">The sequence shown here is derived from an EMBL/GenBank/DDBJ whole genome shotgun (WGS) entry which is preliminary data.</text>
</comment>
<dbReference type="InterPro" id="IPR011049">
    <property type="entry name" value="Serralysin-like_metalloprot_C"/>
</dbReference>
<dbReference type="PROSITE" id="PS00330">
    <property type="entry name" value="HEMOLYSIN_CALCIUM"/>
    <property type="match status" value="3"/>
</dbReference>